<dbReference type="AlphaFoldDB" id="A0AAW1JDE3"/>
<gene>
    <name evidence="3" type="ORF">QE152_g30842</name>
</gene>
<dbReference type="EMBL" id="JASPKY010000423">
    <property type="protein sequence ID" value="KAK9701062.1"/>
    <property type="molecule type" value="Genomic_DNA"/>
</dbReference>
<keyword evidence="1" id="KW-0479">Metal-binding</keyword>
<dbReference type="Proteomes" id="UP001458880">
    <property type="component" value="Unassembled WGS sequence"/>
</dbReference>
<dbReference type="PANTHER" id="PTHR47331">
    <property type="entry name" value="PHD-TYPE DOMAIN-CONTAINING PROTEIN"/>
    <property type="match status" value="1"/>
</dbReference>
<dbReference type="InterPro" id="IPR005312">
    <property type="entry name" value="DUF1759"/>
</dbReference>
<dbReference type="SUPFAM" id="SSF57756">
    <property type="entry name" value="Retrovirus zinc finger-like domains"/>
    <property type="match status" value="1"/>
</dbReference>
<dbReference type="SMART" id="SM00343">
    <property type="entry name" value="ZnF_C2HC"/>
    <property type="match status" value="2"/>
</dbReference>
<keyword evidence="1" id="KW-0862">Zinc</keyword>
<keyword evidence="4" id="KW-1185">Reference proteome</keyword>
<dbReference type="InterPro" id="IPR001878">
    <property type="entry name" value="Znf_CCHC"/>
</dbReference>
<proteinExistence type="predicted"/>
<evidence type="ECO:0000313" key="4">
    <source>
        <dbReference type="Proteomes" id="UP001458880"/>
    </source>
</evidence>
<name>A0AAW1JDE3_POPJA</name>
<dbReference type="Pfam" id="PF03564">
    <property type="entry name" value="DUF1759"/>
    <property type="match status" value="1"/>
</dbReference>
<feature type="domain" description="CCHC-type" evidence="2">
    <location>
        <begin position="319"/>
        <end position="332"/>
    </location>
</feature>
<comment type="caution">
    <text evidence="3">The sequence shown here is derived from an EMBL/GenBank/DDBJ whole genome shotgun (WGS) entry which is preliminary data.</text>
</comment>
<dbReference type="Pfam" id="PF05380">
    <property type="entry name" value="Peptidase_A17"/>
    <property type="match status" value="1"/>
</dbReference>
<accession>A0AAW1JDE3</accession>
<dbReference type="InterPro" id="IPR008042">
    <property type="entry name" value="Retrotrans_Pao"/>
</dbReference>
<evidence type="ECO:0000256" key="1">
    <source>
        <dbReference type="PROSITE-ProRule" id="PRU00047"/>
    </source>
</evidence>
<dbReference type="GO" id="GO:0008270">
    <property type="term" value="F:zinc ion binding"/>
    <property type="evidence" value="ECO:0007669"/>
    <property type="project" value="UniProtKB-KW"/>
</dbReference>
<reference evidence="3 4" key="1">
    <citation type="journal article" date="2024" name="BMC Genomics">
        <title>De novo assembly and annotation of Popillia japonica's genome with initial clues to its potential as an invasive pest.</title>
        <authorList>
            <person name="Cucini C."/>
            <person name="Boschi S."/>
            <person name="Funari R."/>
            <person name="Cardaioli E."/>
            <person name="Iannotti N."/>
            <person name="Marturano G."/>
            <person name="Paoli F."/>
            <person name="Bruttini M."/>
            <person name="Carapelli A."/>
            <person name="Frati F."/>
            <person name="Nardi F."/>
        </authorList>
    </citation>
    <scope>NUCLEOTIDE SEQUENCE [LARGE SCALE GENOMIC DNA]</scope>
    <source>
        <strain evidence="3">DMR45628</strain>
    </source>
</reference>
<protein>
    <submittedName>
        <fullName evidence="3">Pao retrotransposon peptidase</fullName>
    </submittedName>
</protein>
<evidence type="ECO:0000259" key="2">
    <source>
        <dbReference type="PROSITE" id="PS50158"/>
    </source>
</evidence>
<dbReference type="PANTHER" id="PTHR47331:SF1">
    <property type="entry name" value="GAG-LIKE PROTEIN"/>
    <property type="match status" value="1"/>
</dbReference>
<evidence type="ECO:0000313" key="3">
    <source>
        <dbReference type="EMBL" id="KAK9701062.1"/>
    </source>
</evidence>
<feature type="domain" description="CCHC-type" evidence="2">
    <location>
        <begin position="351"/>
        <end position="366"/>
    </location>
</feature>
<dbReference type="InterPro" id="IPR036875">
    <property type="entry name" value="Znf_CCHC_sf"/>
</dbReference>
<keyword evidence="1" id="KW-0863">Zinc-finger</keyword>
<dbReference type="GO" id="GO:0003676">
    <property type="term" value="F:nucleic acid binding"/>
    <property type="evidence" value="ECO:0007669"/>
    <property type="project" value="InterPro"/>
</dbReference>
<dbReference type="PROSITE" id="PS50158">
    <property type="entry name" value="ZF_CCHC"/>
    <property type="match status" value="2"/>
</dbReference>
<sequence>MMVDSADGELSVLKFKRGQIKSQVTRFKTFLSNFDAHSDVLDLEVRLQTLERGTLEEFNDIQSKIEALQNQIIQKLPRLNLPEFHGNYEQWMGFIDTFSSLIDRNTQINTFSSLIDRNTQITEIEKFYYLKSCLKGEAAQVVQSVDISSINYKIVLQMLKDRYENKKLIIHSHVKAIFDLYPVKNESHVQLRKLLDTFNKNVRALAALEQPTDTWDTLLIYLLSSKLDLTSKREYEDEVSKINKPKIGDLTDFISKRWQLLETIESKNKVKHAEKTFTHLTSNISCSFCSKSHLNFNCDKFLQMSVTDRINEIKQKKLCLNCLRPGHIQKECFLQMSVTDRINEIKQKKLCLNCLRPGHIQKECKSGNCKQCGKRHNSLIHSQQTSINTSNPPHDNAKNVNYKGITVLSHLTRTFYENTRPTQRFKNLERKLQRDNSLKSSYADFLREYEALGHMTNIIPPDNDSNAQYYLPHHCVLKDSTTTKLRVVFDASCKTTTGFSLKQMENFWKQEEIIPVNESVKQTTNECEEHFLKPHTRDSNGRYNVSLPFKDNQSKNNRVFFKRDAKAVRALHQTAVDNESDPRITNIVKQDFYMDDLITGTDTLTLTDALYIKGKITDVLQDGCFPLRKWRSNDKRVLAGGNTNNECEYTITDKQNTKTLGLLWRSDTDTLSYSVNLDFEVQITKRNVLSAISKIFDPLGLISPVTIRAKLIMQYLWQAKVGWDEPLPEDIYKSWQQFQRQLTALNNLSIPRQVTLKEFLNIELHGFCDASERAYGACVYIRTTHQNGSHNVTLLCAKSRVAPLKRVTLPRLELCGAVLLTRLINTVSKNISIQFNKRKFWCDSTTVLSWIAAGPTSWKTFVANRVAEILESSTVKEWHHVNSEANPADIVSRGSNPEHISLQTAWWHGPEFLSLDSEHWPIQRQISTPPVVDEEARKSITLTFAIYNNELDNLIDKFSDFFKLQRVVAFVLRFPHNSNPKCITRLKGALSHEELNKSTLKGALSHEELNKSTLTLVKIAQESSFLSEINLLRQGKQLPRGSKTRKAVLSLDPFIDDNGFLRVGGRLRNSEAPYDAKHQLLLPSNHN</sequence>
<organism evidence="3 4">
    <name type="scientific">Popillia japonica</name>
    <name type="common">Japanese beetle</name>
    <dbReference type="NCBI Taxonomy" id="7064"/>
    <lineage>
        <taxon>Eukaryota</taxon>
        <taxon>Metazoa</taxon>
        <taxon>Ecdysozoa</taxon>
        <taxon>Arthropoda</taxon>
        <taxon>Hexapoda</taxon>
        <taxon>Insecta</taxon>
        <taxon>Pterygota</taxon>
        <taxon>Neoptera</taxon>
        <taxon>Endopterygota</taxon>
        <taxon>Coleoptera</taxon>
        <taxon>Polyphaga</taxon>
        <taxon>Scarabaeiformia</taxon>
        <taxon>Scarabaeidae</taxon>
        <taxon>Rutelinae</taxon>
        <taxon>Popillia</taxon>
    </lineage>
</organism>